<dbReference type="SMART" id="SM01323">
    <property type="entry name" value="YajC"/>
    <property type="match status" value="1"/>
</dbReference>
<dbReference type="eggNOG" id="COG1862">
    <property type="taxonomic scope" value="Bacteria"/>
</dbReference>
<keyword evidence="7 11" id="KW-1133">Transmembrane helix</keyword>
<dbReference type="Pfam" id="PF02699">
    <property type="entry name" value="YajC"/>
    <property type="match status" value="1"/>
</dbReference>
<dbReference type="Proteomes" id="UP000029585">
    <property type="component" value="Unassembled WGS sequence"/>
</dbReference>
<keyword evidence="9 11" id="KW-0472">Membrane</keyword>
<dbReference type="HOGENOM" id="CLU_116157_1_1_9"/>
<evidence type="ECO:0000256" key="3">
    <source>
        <dbReference type="ARBA" id="ARBA00022448"/>
    </source>
</evidence>
<accession>A0A096CMJ3</accession>
<dbReference type="InterPro" id="IPR003849">
    <property type="entry name" value="Preprotein_translocase_YajC"/>
</dbReference>
<evidence type="ECO:0000256" key="11">
    <source>
        <dbReference type="SAM" id="Phobius"/>
    </source>
</evidence>
<dbReference type="PANTHER" id="PTHR33909:SF1">
    <property type="entry name" value="SEC TRANSLOCON ACCESSORY COMPLEX SUBUNIT YAJC"/>
    <property type="match status" value="1"/>
</dbReference>
<evidence type="ECO:0000256" key="6">
    <source>
        <dbReference type="ARBA" id="ARBA00022927"/>
    </source>
</evidence>
<evidence type="ECO:0000256" key="1">
    <source>
        <dbReference type="ARBA" id="ARBA00004162"/>
    </source>
</evidence>
<feature type="transmembrane region" description="Helical" evidence="11">
    <location>
        <begin position="20"/>
        <end position="39"/>
    </location>
</feature>
<feature type="region of interest" description="Disordered" evidence="10">
    <location>
        <begin position="102"/>
        <end position="121"/>
    </location>
</feature>
<evidence type="ECO:0000256" key="2">
    <source>
        <dbReference type="ARBA" id="ARBA00006742"/>
    </source>
</evidence>
<dbReference type="PATRIC" id="fig|742738.3.peg.1520"/>
<evidence type="ECO:0000313" key="12">
    <source>
        <dbReference type="EMBL" id="KGF56007.1"/>
    </source>
</evidence>
<evidence type="ECO:0000256" key="9">
    <source>
        <dbReference type="ARBA" id="ARBA00023136"/>
    </source>
</evidence>
<keyword evidence="3" id="KW-0813">Transport</keyword>
<organism evidence="12 13">
    <name type="scientific">Flavonifractor plautii 1_3_50AFAA</name>
    <dbReference type="NCBI Taxonomy" id="742738"/>
    <lineage>
        <taxon>Bacteria</taxon>
        <taxon>Bacillati</taxon>
        <taxon>Bacillota</taxon>
        <taxon>Clostridia</taxon>
        <taxon>Eubacteriales</taxon>
        <taxon>Oscillospiraceae</taxon>
        <taxon>Flavonifractor</taxon>
    </lineage>
</organism>
<dbReference type="EMBL" id="ADLO01000052">
    <property type="protein sequence ID" value="KGF56007.1"/>
    <property type="molecule type" value="Genomic_DNA"/>
</dbReference>
<protein>
    <recommendedName>
        <fullName evidence="14">Preprotein translocase, YajC subunit</fullName>
    </recommendedName>
</protein>
<gene>
    <name evidence="12" type="ORF">HMPREF9460_01474</name>
</gene>
<keyword evidence="6" id="KW-0653">Protein transport</keyword>
<dbReference type="PRINTS" id="PR01853">
    <property type="entry name" value="YAJCTRNLCASE"/>
</dbReference>
<name>A0A096CMJ3_FLAPL</name>
<reference evidence="12 13" key="1">
    <citation type="submission" date="2011-08" db="EMBL/GenBank/DDBJ databases">
        <title>The Genome Sequence of Clostridium orbiscindens 1_3_50AFAA.</title>
        <authorList>
            <consortium name="The Broad Institute Genome Sequencing Platform"/>
            <person name="Earl A."/>
            <person name="Ward D."/>
            <person name="Feldgarden M."/>
            <person name="Gevers D."/>
            <person name="Daigneault M."/>
            <person name="Strauss J."/>
            <person name="Allen-Vercoe E."/>
            <person name="Young S.K."/>
            <person name="Zeng Q."/>
            <person name="Gargeya S."/>
            <person name="Fitzgerald M."/>
            <person name="Haas B."/>
            <person name="Abouelleil A."/>
            <person name="Alvarado L."/>
            <person name="Arachchi H.M."/>
            <person name="Berlin A."/>
            <person name="Brown A."/>
            <person name="Chapman S.B."/>
            <person name="Chen Z."/>
            <person name="Dunbar C."/>
            <person name="Freedman E."/>
            <person name="Gearin G."/>
            <person name="Gellesch M."/>
            <person name="Goldberg J."/>
            <person name="Griggs A."/>
            <person name="Gujja S."/>
            <person name="Heiman D."/>
            <person name="Howarth C."/>
            <person name="Larson L."/>
            <person name="Lui A."/>
            <person name="MacDonald P.J.P."/>
            <person name="Montmayeur A."/>
            <person name="Murphy C."/>
            <person name="Neiman D."/>
            <person name="Pearson M."/>
            <person name="Priest M."/>
            <person name="Roberts A."/>
            <person name="Saif S."/>
            <person name="Shea T."/>
            <person name="Shenoy N."/>
            <person name="Sisk P."/>
            <person name="Stolte C."/>
            <person name="Sykes S."/>
            <person name="Wortman J."/>
            <person name="Nusbaum C."/>
            <person name="Birren B."/>
        </authorList>
    </citation>
    <scope>NUCLEOTIDE SEQUENCE [LARGE SCALE GENOMIC DNA]</scope>
    <source>
        <strain evidence="12 13">1_3_50AFAA</strain>
    </source>
</reference>
<dbReference type="GO" id="GO:0005886">
    <property type="term" value="C:plasma membrane"/>
    <property type="evidence" value="ECO:0007669"/>
    <property type="project" value="UniProtKB-SubCell"/>
</dbReference>
<evidence type="ECO:0008006" key="14">
    <source>
        <dbReference type="Google" id="ProtNLM"/>
    </source>
</evidence>
<evidence type="ECO:0000313" key="13">
    <source>
        <dbReference type="Proteomes" id="UP000029585"/>
    </source>
</evidence>
<evidence type="ECO:0000256" key="8">
    <source>
        <dbReference type="ARBA" id="ARBA00023010"/>
    </source>
</evidence>
<comment type="caution">
    <text evidence="12">The sequence shown here is derived from an EMBL/GenBank/DDBJ whole genome shotgun (WGS) entry which is preliminary data.</text>
</comment>
<comment type="similarity">
    <text evidence="2">Belongs to the YajC family.</text>
</comment>
<keyword evidence="5 11" id="KW-0812">Transmembrane</keyword>
<evidence type="ECO:0000256" key="5">
    <source>
        <dbReference type="ARBA" id="ARBA00022692"/>
    </source>
</evidence>
<dbReference type="PANTHER" id="PTHR33909">
    <property type="entry name" value="SEC TRANSLOCON ACCESSORY COMPLEX SUBUNIT YAJC"/>
    <property type="match status" value="1"/>
</dbReference>
<keyword evidence="4" id="KW-1003">Cell membrane</keyword>
<keyword evidence="8" id="KW-0811">Translocation</keyword>
<dbReference type="AlphaFoldDB" id="A0A096CMJ3"/>
<evidence type="ECO:0000256" key="10">
    <source>
        <dbReference type="SAM" id="MobiDB-lite"/>
    </source>
</evidence>
<dbReference type="GO" id="GO:0015031">
    <property type="term" value="P:protein transport"/>
    <property type="evidence" value="ECO:0007669"/>
    <property type="project" value="UniProtKB-KW"/>
</dbReference>
<proteinExistence type="inferred from homology"/>
<keyword evidence="13" id="KW-1185">Reference proteome</keyword>
<sequence length="121" mass="13080">MLTQTAGVLLTNSGTNGSASLLSMLLPFVILIAVFYFLLIRPENKKKKAAAKMRSELAVGDEITTIGGVVGTICQVKEDTIIIETSADRVRMEFTKWAISTKGTQSTENAPADTKDSKDKK</sequence>
<dbReference type="NCBIfam" id="TIGR00739">
    <property type="entry name" value="yajC"/>
    <property type="match status" value="1"/>
</dbReference>
<evidence type="ECO:0000256" key="4">
    <source>
        <dbReference type="ARBA" id="ARBA00022475"/>
    </source>
</evidence>
<evidence type="ECO:0000256" key="7">
    <source>
        <dbReference type="ARBA" id="ARBA00022989"/>
    </source>
</evidence>
<comment type="subcellular location">
    <subcellularLocation>
        <location evidence="1">Cell membrane</location>
        <topology evidence="1">Single-pass membrane protein</topology>
    </subcellularLocation>
</comment>